<reference evidence="2" key="2">
    <citation type="submission" date="2022-01" db="EMBL/GenBank/DDBJ databases">
        <authorList>
            <person name="Yamashiro T."/>
            <person name="Shiraishi A."/>
            <person name="Satake H."/>
            <person name="Nakayama K."/>
        </authorList>
    </citation>
    <scope>NUCLEOTIDE SEQUENCE</scope>
</reference>
<proteinExistence type="predicted"/>
<feature type="region of interest" description="Disordered" evidence="1">
    <location>
        <begin position="187"/>
        <end position="206"/>
    </location>
</feature>
<gene>
    <name evidence="2" type="ORF">Tco_0876612</name>
</gene>
<feature type="region of interest" description="Disordered" evidence="1">
    <location>
        <begin position="159"/>
        <end position="181"/>
    </location>
</feature>
<feature type="compositionally biased region" description="Basic residues" evidence="1">
    <location>
        <begin position="291"/>
        <end position="302"/>
    </location>
</feature>
<keyword evidence="3" id="KW-1185">Reference proteome</keyword>
<comment type="caution">
    <text evidence="2">The sequence shown here is derived from an EMBL/GenBank/DDBJ whole genome shotgun (WGS) entry which is preliminary data.</text>
</comment>
<dbReference type="EMBL" id="BQNB010013597">
    <property type="protein sequence ID" value="GJT17906.1"/>
    <property type="molecule type" value="Genomic_DNA"/>
</dbReference>
<protein>
    <submittedName>
        <fullName evidence="2">Uncharacterized protein</fullName>
    </submittedName>
</protein>
<evidence type="ECO:0000313" key="3">
    <source>
        <dbReference type="Proteomes" id="UP001151760"/>
    </source>
</evidence>
<accession>A0ABQ5BT14</accession>
<feature type="region of interest" description="Disordered" evidence="1">
    <location>
        <begin position="288"/>
        <end position="339"/>
    </location>
</feature>
<reference evidence="2" key="1">
    <citation type="journal article" date="2022" name="Int. J. Mol. Sci.">
        <title>Draft Genome of Tanacetum Coccineum: Genomic Comparison of Closely Related Tanacetum-Family Plants.</title>
        <authorList>
            <person name="Yamashiro T."/>
            <person name="Shiraishi A."/>
            <person name="Nakayama K."/>
            <person name="Satake H."/>
        </authorList>
    </citation>
    <scope>NUCLEOTIDE SEQUENCE</scope>
</reference>
<feature type="compositionally biased region" description="Basic and acidic residues" evidence="1">
    <location>
        <begin position="168"/>
        <end position="181"/>
    </location>
</feature>
<organism evidence="2 3">
    <name type="scientific">Tanacetum coccineum</name>
    <dbReference type="NCBI Taxonomy" id="301880"/>
    <lineage>
        <taxon>Eukaryota</taxon>
        <taxon>Viridiplantae</taxon>
        <taxon>Streptophyta</taxon>
        <taxon>Embryophyta</taxon>
        <taxon>Tracheophyta</taxon>
        <taxon>Spermatophyta</taxon>
        <taxon>Magnoliopsida</taxon>
        <taxon>eudicotyledons</taxon>
        <taxon>Gunneridae</taxon>
        <taxon>Pentapetalae</taxon>
        <taxon>asterids</taxon>
        <taxon>campanulids</taxon>
        <taxon>Asterales</taxon>
        <taxon>Asteraceae</taxon>
        <taxon>Asteroideae</taxon>
        <taxon>Anthemideae</taxon>
        <taxon>Anthemidinae</taxon>
        <taxon>Tanacetum</taxon>
    </lineage>
</organism>
<evidence type="ECO:0000256" key="1">
    <source>
        <dbReference type="SAM" id="MobiDB-lite"/>
    </source>
</evidence>
<dbReference type="Proteomes" id="UP001151760">
    <property type="component" value="Unassembled WGS sequence"/>
</dbReference>
<evidence type="ECO:0000313" key="2">
    <source>
        <dbReference type="EMBL" id="GJT17906.1"/>
    </source>
</evidence>
<sequence length="348" mass="40115">MEPDISNMTLNEYLMYQGRHKGLERSCTSSKSVAPVRNRNLVYPDSDEEDEEYCSLPRLLLCFQTPQPCATLNPIHHNNYSEVDIEIMTLEEYARYELAMSTMKNEIQVPTQGAENIRKMEHEVPNRCDDINDYEDCDQENGELLDLLTFSATNEIASDSEQVEENIDITKEKEEVPMKDVEMDENHDIDHSGEMQESDKKQGKKDLKKYRIETSYAPFRSIELVRNKLGNEHSRNGTIRVTKQARLILPYGMLLTRLFKFIMNEYPELYNESYVLYDRVMNPLAAQLERKPRRDRGTRRGGHSTSSSSAFDQPFASHLNDDDDGGNNEGTSRASTPSLIRYVNSLTN</sequence>
<name>A0ABQ5BT14_9ASTR</name>